<proteinExistence type="predicted"/>
<protein>
    <submittedName>
        <fullName evidence="1">Uncharacterized protein</fullName>
    </submittedName>
</protein>
<reference evidence="1" key="1">
    <citation type="submission" date="2014-09" db="EMBL/GenBank/DDBJ databases">
        <authorList>
            <person name="Magalhaes I.L.F."/>
            <person name="Oliveira U."/>
            <person name="Santos F.R."/>
            <person name="Vidigal T.H.D.A."/>
            <person name="Brescovit A.D."/>
            <person name="Santos A.J."/>
        </authorList>
    </citation>
    <scope>NUCLEOTIDE SEQUENCE</scope>
    <source>
        <tissue evidence="1">Shoot tissue taken approximately 20 cm above the soil surface</tissue>
    </source>
</reference>
<reference evidence="1" key="2">
    <citation type="journal article" date="2015" name="Data Brief">
        <title>Shoot transcriptome of the giant reed, Arundo donax.</title>
        <authorList>
            <person name="Barrero R.A."/>
            <person name="Guerrero F.D."/>
            <person name="Moolhuijzen P."/>
            <person name="Goolsby J.A."/>
            <person name="Tidwell J."/>
            <person name="Bellgard S.E."/>
            <person name="Bellgard M.I."/>
        </authorList>
    </citation>
    <scope>NUCLEOTIDE SEQUENCE</scope>
    <source>
        <tissue evidence="1">Shoot tissue taken approximately 20 cm above the soil surface</tissue>
    </source>
</reference>
<name>A0A0A8Z1H8_ARUDO</name>
<dbReference type="EMBL" id="GBRH01267310">
    <property type="protein sequence ID" value="JAD30585.1"/>
    <property type="molecule type" value="Transcribed_RNA"/>
</dbReference>
<dbReference type="AlphaFoldDB" id="A0A0A8Z1H8"/>
<sequence>MGTYFFPFYLAKSVLDAIKFTYIKSEVPLFS</sequence>
<evidence type="ECO:0000313" key="1">
    <source>
        <dbReference type="EMBL" id="JAD30585.1"/>
    </source>
</evidence>
<accession>A0A0A8Z1H8</accession>
<organism evidence="1">
    <name type="scientific">Arundo donax</name>
    <name type="common">Giant reed</name>
    <name type="synonym">Donax arundinaceus</name>
    <dbReference type="NCBI Taxonomy" id="35708"/>
    <lineage>
        <taxon>Eukaryota</taxon>
        <taxon>Viridiplantae</taxon>
        <taxon>Streptophyta</taxon>
        <taxon>Embryophyta</taxon>
        <taxon>Tracheophyta</taxon>
        <taxon>Spermatophyta</taxon>
        <taxon>Magnoliopsida</taxon>
        <taxon>Liliopsida</taxon>
        <taxon>Poales</taxon>
        <taxon>Poaceae</taxon>
        <taxon>PACMAD clade</taxon>
        <taxon>Arundinoideae</taxon>
        <taxon>Arundineae</taxon>
        <taxon>Arundo</taxon>
    </lineage>
</organism>